<gene>
    <name evidence="2" type="primary">bepA_3</name>
    <name evidence="2" type="ORF">Mterra_03641</name>
</gene>
<dbReference type="EC" id="3.4.-.-" evidence="2"/>
<dbReference type="GO" id="GO:0008233">
    <property type="term" value="F:peptidase activity"/>
    <property type="evidence" value="ECO:0007669"/>
    <property type="project" value="UniProtKB-KW"/>
</dbReference>
<feature type="repeat" description="TPR" evidence="1">
    <location>
        <begin position="265"/>
        <end position="298"/>
    </location>
</feature>
<keyword evidence="1" id="KW-0802">TPR repeat</keyword>
<comment type="caution">
    <text evidence="2">The sequence shown here is derived from an EMBL/GenBank/DDBJ whole genome shotgun (WGS) entry which is preliminary data.</text>
</comment>
<dbReference type="InterPro" id="IPR011990">
    <property type="entry name" value="TPR-like_helical_dom_sf"/>
</dbReference>
<protein>
    <submittedName>
        <fullName evidence="2">Beta-barrel assembly-enhancing protease</fullName>
        <ecNumber evidence="2">3.4.-.-</ecNumber>
    </submittedName>
</protein>
<sequence length="475" mass="51591">MKGTWMALVAASLALAQQPSVEDTLKRGLAALEAGRNAEAAQLCEQVVTREYTSYSGHFCLGLALYRQGDLKGARFEFTQLTLLAPDRFEGWFNLGVTLDRLGVSAEAAQALSKAIEVGEKAGVAPADLRTSYLGLAKAQRDQKQYDAAATTLVGALKKFENDQEITFLLADSLYRANRPLDALPHLYTLLNQNRGNVSAVGLVADIFVGQGLPERAVTELDRSIAAVQDAKVKAQLVYKKASLLSGKAQQDALTEATRLDPRLWTAQYDLGRVRYQNGDFKGALEAFQAAYGQMPDEPRVALALALTHDRLGQFAEAGRFAALAAKSASGAEKAEALFVQGKAAYFQQRYDSAEEVLLQAVQLKADRGAAWFYLGRSQFALKKYEAAIGSLERAQALEPTGDTAANLGAAYLAANRYSDAERLLNQAVALNPRDAVAWYNLGIALQALSRNAEARRAFQQAVNLGYEPARQFLR</sequence>
<dbReference type="SUPFAM" id="SSF48452">
    <property type="entry name" value="TPR-like"/>
    <property type="match status" value="2"/>
</dbReference>
<evidence type="ECO:0000256" key="1">
    <source>
        <dbReference type="PROSITE-ProRule" id="PRU00339"/>
    </source>
</evidence>
<feature type="repeat" description="TPR" evidence="1">
    <location>
        <begin position="402"/>
        <end position="435"/>
    </location>
</feature>
<dbReference type="EMBL" id="QXDL01000256">
    <property type="protein sequence ID" value="RIH78875.1"/>
    <property type="molecule type" value="Genomic_DNA"/>
</dbReference>
<dbReference type="AlphaFoldDB" id="A0A399E2Y5"/>
<accession>A0A399E2Y5</accession>
<dbReference type="PANTHER" id="PTHR12558:SF13">
    <property type="entry name" value="CELL DIVISION CYCLE PROTEIN 27 HOMOLOG"/>
    <property type="match status" value="1"/>
</dbReference>
<dbReference type="Pfam" id="PF13432">
    <property type="entry name" value="TPR_16"/>
    <property type="match status" value="5"/>
</dbReference>
<dbReference type="PANTHER" id="PTHR12558">
    <property type="entry name" value="CELL DIVISION CYCLE 16,23,27"/>
    <property type="match status" value="1"/>
</dbReference>
<keyword evidence="3" id="KW-1185">Reference proteome</keyword>
<keyword evidence="2" id="KW-0378">Hydrolase</keyword>
<dbReference type="GO" id="GO:0006508">
    <property type="term" value="P:proteolysis"/>
    <property type="evidence" value="ECO:0007669"/>
    <property type="project" value="UniProtKB-KW"/>
</dbReference>
<feature type="repeat" description="TPR" evidence="1">
    <location>
        <begin position="436"/>
        <end position="469"/>
    </location>
</feature>
<dbReference type="Gene3D" id="1.25.40.10">
    <property type="entry name" value="Tetratricopeptide repeat domain"/>
    <property type="match status" value="5"/>
</dbReference>
<dbReference type="InterPro" id="IPR019734">
    <property type="entry name" value="TPR_rpt"/>
</dbReference>
<dbReference type="Proteomes" id="UP000265715">
    <property type="component" value="Unassembled WGS sequence"/>
</dbReference>
<proteinExistence type="predicted"/>
<reference evidence="2 3" key="1">
    <citation type="submission" date="2018-08" db="EMBL/GenBank/DDBJ databases">
        <title>Meiothermus terrae DSM 26712 genome sequencing project.</title>
        <authorList>
            <person name="Da Costa M.S."/>
            <person name="Albuquerque L."/>
            <person name="Raposo P."/>
            <person name="Froufe H.J.C."/>
            <person name="Barroso C.S."/>
            <person name="Egas C."/>
        </authorList>
    </citation>
    <scope>NUCLEOTIDE SEQUENCE [LARGE SCALE GENOMIC DNA]</scope>
    <source>
        <strain evidence="2 3">DSM 26712</strain>
    </source>
</reference>
<dbReference type="RefSeq" id="WP_245971691.1">
    <property type="nucleotide sequence ID" value="NZ_QXDL01000256.1"/>
</dbReference>
<dbReference type="SMART" id="SM00028">
    <property type="entry name" value="TPR"/>
    <property type="match status" value="9"/>
</dbReference>
<dbReference type="PROSITE" id="PS50005">
    <property type="entry name" value="TPR"/>
    <property type="match status" value="3"/>
</dbReference>
<evidence type="ECO:0000313" key="2">
    <source>
        <dbReference type="EMBL" id="RIH78875.1"/>
    </source>
</evidence>
<keyword evidence="2" id="KW-0645">Protease</keyword>
<name>A0A399E2Y5_9DEIN</name>
<evidence type="ECO:0000313" key="3">
    <source>
        <dbReference type="Proteomes" id="UP000265715"/>
    </source>
</evidence>
<organism evidence="2 3">
    <name type="scientific">Calidithermus terrae</name>
    <dbReference type="NCBI Taxonomy" id="1408545"/>
    <lineage>
        <taxon>Bacteria</taxon>
        <taxon>Thermotogati</taxon>
        <taxon>Deinococcota</taxon>
        <taxon>Deinococci</taxon>
        <taxon>Thermales</taxon>
        <taxon>Thermaceae</taxon>
        <taxon>Calidithermus</taxon>
    </lineage>
</organism>